<gene>
    <name evidence="2" type="ORF">ACKI1S_32885</name>
</gene>
<dbReference type="RefSeq" id="WP_150469790.1">
    <property type="nucleotide sequence ID" value="NZ_BMVS01000016.1"/>
</dbReference>
<reference evidence="2 3" key="1">
    <citation type="submission" date="2024-12" db="EMBL/GenBank/DDBJ databases">
        <title>Forecasting of Potato common scab and diversities of Pathogenic streptomyces spp. in china.</title>
        <authorList>
            <person name="Handique U."/>
            <person name="Wu J."/>
        </authorList>
    </citation>
    <scope>NUCLEOTIDE SEQUENCE [LARGE SCALE GENOMIC DNA]</scope>
    <source>
        <strain evidence="2 3">ZRIMU1585</strain>
    </source>
</reference>
<dbReference type="GeneID" id="301206691"/>
<accession>A0ABW9IR25</accession>
<dbReference type="Proteomes" id="UP001631993">
    <property type="component" value="Unassembled WGS sequence"/>
</dbReference>
<evidence type="ECO:0000313" key="3">
    <source>
        <dbReference type="Proteomes" id="UP001631993"/>
    </source>
</evidence>
<dbReference type="EMBL" id="JBJVNE010000019">
    <property type="protein sequence ID" value="MFM9650931.1"/>
    <property type="molecule type" value="Genomic_DNA"/>
</dbReference>
<comment type="caution">
    <text evidence="2">The sequence shown here is derived from an EMBL/GenBank/DDBJ whole genome shotgun (WGS) entry which is preliminary data.</text>
</comment>
<sequence length="145" mass="14866">MSSRPQSRRRGAWCGTRIAVLRPALGVLLATLMMCLGSVAHVGTDRAADAVPVAAPAAVEAGTDQRVGHRAAVVARSDDCPPRDECCGQADRGVRAVLPASVAPLPAVLPRLPGSPCGSDTGIRALVLPLSGGPPDLHVLQVQRS</sequence>
<protein>
    <recommendedName>
        <fullName evidence="4">Secreted protein</fullName>
    </recommendedName>
</protein>
<name>A0ABW9IR25_STRGJ</name>
<keyword evidence="1" id="KW-0472">Membrane</keyword>
<feature type="transmembrane region" description="Helical" evidence="1">
    <location>
        <begin position="20"/>
        <end position="40"/>
    </location>
</feature>
<keyword evidence="3" id="KW-1185">Reference proteome</keyword>
<keyword evidence="1" id="KW-1133">Transmembrane helix</keyword>
<keyword evidence="1" id="KW-0812">Transmembrane</keyword>
<proteinExistence type="predicted"/>
<evidence type="ECO:0000313" key="2">
    <source>
        <dbReference type="EMBL" id="MFM9650931.1"/>
    </source>
</evidence>
<evidence type="ECO:0000256" key="1">
    <source>
        <dbReference type="SAM" id="Phobius"/>
    </source>
</evidence>
<organism evidence="2 3">
    <name type="scientific">Streptomyces galilaeus</name>
    <dbReference type="NCBI Taxonomy" id="33899"/>
    <lineage>
        <taxon>Bacteria</taxon>
        <taxon>Bacillati</taxon>
        <taxon>Actinomycetota</taxon>
        <taxon>Actinomycetes</taxon>
        <taxon>Kitasatosporales</taxon>
        <taxon>Streptomycetaceae</taxon>
        <taxon>Streptomyces</taxon>
    </lineage>
</organism>
<evidence type="ECO:0008006" key="4">
    <source>
        <dbReference type="Google" id="ProtNLM"/>
    </source>
</evidence>